<keyword evidence="5" id="KW-1185">Reference proteome</keyword>
<reference evidence="5" key="1">
    <citation type="submission" date="2023-07" db="EMBL/GenBank/DDBJ databases">
        <title>30 novel species of actinomycetes from the DSMZ collection.</title>
        <authorList>
            <person name="Nouioui I."/>
        </authorList>
    </citation>
    <scope>NUCLEOTIDE SEQUENCE [LARGE SCALE GENOMIC DNA]</scope>
    <source>
        <strain evidence="5">DSM 44918</strain>
    </source>
</reference>
<feature type="domain" description="FHA" evidence="3">
    <location>
        <begin position="106"/>
        <end position="163"/>
    </location>
</feature>
<dbReference type="SMART" id="SM00240">
    <property type="entry name" value="FHA"/>
    <property type="match status" value="1"/>
</dbReference>
<evidence type="ECO:0000259" key="3">
    <source>
        <dbReference type="PROSITE" id="PS50006"/>
    </source>
</evidence>
<dbReference type="EMBL" id="JAVREM010000010">
    <property type="protein sequence ID" value="MDT0318968.1"/>
    <property type="molecule type" value="Genomic_DNA"/>
</dbReference>
<evidence type="ECO:0000256" key="1">
    <source>
        <dbReference type="ARBA" id="ARBA00022553"/>
    </source>
</evidence>
<dbReference type="Proteomes" id="UP001183420">
    <property type="component" value="Unassembled WGS sequence"/>
</dbReference>
<name>A0ABU2LN41_9ACTN</name>
<dbReference type="RefSeq" id="WP_311597977.1">
    <property type="nucleotide sequence ID" value="NZ_JAVREM010000010.1"/>
</dbReference>
<sequence length="194" mass="20653">MTDEQPVDADDWADWDDPDLDRGRGDAFADDALPGEPEAEPAAVPETASEPPPERTAEAGARCWNCGEPVAGRAPDCPSCLSPRTHLELRLDTPCLRATAGPGRPLRLGRDPEWAPATAAPLGGSPGVSRRHATITVERDGTAWVTEEAAGSLNGTWVNGRRVEPAGRHPLRGGDELTLGRRVRGTVWLHVPPA</sequence>
<evidence type="ECO:0000313" key="4">
    <source>
        <dbReference type="EMBL" id="MDT0318968.1"/>
    </source>
</evidence>
<dbReference type="SUPFAM" id="SSF49879">
    <property type="entry name" value="SMAD/FHA domain"/>
    <property type="match status" value="1"/>
</dbReference>
<proteinExistence type="predicted"/>
<accession>A0ABU2LN41</accession>
<feature type="compositionally biased region" description="Low complexity" evidence="2">
    <location>
        <begin position="30"/>
        <end position="49"/>
    </location>
</feature>
<protein>
    <submittedName>
        <fullName evidence="4">FHA domain-containing protein</fullName>
    </submittedName>
</protein>
<evidence type="ECO:0000313" key="5">
    <source>
        <dbReference type="Proteomes" id="UP001183420"/>
    </source>
</evidence>
<dbReference type="Gene3D" id="2.60.200.20">
    <property type="match status" value="1"/>
</dbReference>
<organism evidence="4 5">
    <name type="scientific">Streptomyces millisiae</name>
    <dbReference type="NCBI Taxonomy" id="3075542"/>
    <lineage>
        <taxon>Bacteria</taxon>
        <taxon>Bacillati</taxon>
        <taxon>Actinomycetota</taxon>
        <taxon>Actinomycetes</taxon>
        <taxon>Kitasatosporales</taxon>
        <taxon>Streptomycetaceae</taxon>
        <taxon>Streptomyces</taxon>
    </lineage>
</organism>
<feature type="compositionally biased region" description="Acidic residues" evidence="2">
    <location>
        <begin position="1"/>
        <end position="19"/>
    </location>
</feature>
<evidence type="ECO:0000256" key="2">
    <source>
        <dbReference type="SAM" id="MobiDB-lite"/>
    </source>
</evidence>
<dbReference type="InterPro" id="IPR008984">
    <property type="entry name" value="SMAD_FHA_dom_sf"/>
</dbReference>
<gene>
    <name evidence="4" type="ORF">RNC47_11530</name>
</gene>
<dbReference type="InterPro" id="IPR000253">
    <property type="entry name" value="FHA_dom"/>
</dbReference>
<feature type="region of interest" description="Disordered" evidence="2">
    <location>
        <begin position="1"/>
        <end position="58"/>
    </location>
</feature>
<dbReference type="PROSITE" id="PS50006">
    <property type="entry name" value="FHA_DOMAIN"/>
    <property type="match status" value="1"/>
</dbReference>
<dbReference type="Pfam" id="PF00498">
    <property type="entry name" value="FHA"/>
    <property type="match status" value="1"/>
</dbReference>
<comment type="caution">
    <text evidence="4">The sequence shown here is derived from an EMBL/GenBank/DDBJ whole genome shotgun (WGS) entry which is preliminary data.</text>
</comment>
<keyword evidence="1" id="KW-0597">Phosphoprotein</keyword>
<dbReference type="CDD" id="cd00060">
    <property type="entry name" value="FHA"/>
    <property type="match status" value="1"/>
</dbReference>